<evidence type="ECO:0008006" key="4">
    <source>
        <dbReference type="Google" id="ProtNLM"/>
    </source>
</evidence>
<keyword evidence="1" id="KW-1133">Transmembrane helix</keyword>
<dbReference type="RefSeq" id="WP_167176926.1">
    <property type="nucleotide sequence ID" value="NZ_BAAAEJ010000007.1"/>
</dbReference>
<keyword evidence="1" id="KW-0812">Transmembrane</keyword>
<accession>A0ABP3I7Q0</accession>
<evidence type="ECO:0000256" key="1">
    <source>
        <dbReference type="SAM" id="Phobius"/>
    </source>
</evidence>
<name>A0ABP3I7Q0_9CAUL</name>
<dbReference type="EMBL" id="BAAAEJ010000007">
    <property type="protein sequence ID" value="GAA0391685.1"/>
    <property type="molecule type" value="Genomic_DNA"/>
</dbReference>
<keyword evidence="1" id="KW-0472">Membrane</keyword>
<proteinExistence type="predicted"/>
<feature type="transmembrane region" description="Helical" evidence="1">
    <location>
        <begin position="12"/>
        <end position="34"/>
    </location>
</feature>
<evidence type="ECO:0000313" key="2">
    <source>
        <dbReference type="EMBL" id="GAA0391685.1"/>
    </source>
</evidence>
<gene>
    <name evidence="2" type="ORF">GCM10009093_17850</name>
</gene>
<keyword evidence="3" id="KW-1185">Reference proteome</keyword>
<reference evidence="3" key="1">
    <citation type="journal article" date="2019" name="Int. J. Syst. Evol. Microbiol.">
        <title>The Global Catalogue of Microorganisms (GCM) 10K type strain sequencing project: providing services to taxonomists for standard genome sequencing and annotation.</title>
        <authorList>
            <consortium name="The Broad Institute Genomics Platform"/>
            <consortium name="The Broad Institute Genome Sequencing Center for Infectious Disease"/>
            <person name="Wu L."/>
            <person name="Ma J."/>
        </authorList>
    </citation>
    <scope>NUCLEOTIDE SEQUENCE [LARGE SCALE GENOMIC DNA]</scope>
    <source>
        <strain evidence="3">JCM 13476</strain>
    </source>
</reference>
<comment type="caution">
    <text evidence="2">The sequence shown here is derived from an EMBL/GenBank/DDBJ whole genome shotgun (WGS) entry which is preliminary data.</text>
</comment>
<dbReference type="InterPro" id="IPR048136">
    <property type="entry name" value="STM3941-like"/>
</dbReference>
<organism evidence="2 3">
    <name type="scientific">Brevundimonas terrae</name>
    <dbReference type="NCBI Taxonomy" id="363631"/>
    <lineage>
        <taxon>Bacteria</taxon>
        <taxon>Pseudomonadati</taxon>
        <taxon>Pseudomonadota</taxon>
        <taxon>Alphaproteobacteria</taxon>
        <taxon>Caulobacterales</taxon>
        <taxon>Caulobacteraceae</taxon>
        <taxon>Brevundimonas</taxon>
    </lineage>
</organism>
<evidence type="ECO:0000313" key="3">
    <source>
        <dbReference type="Proteomes" id="UP001500791"/>
    </source>
</evidence>
<protein>
    <recommendedName>
        <fullName evidence="4">PH domain-containing protein</fullName>
    </recommendedName>
</protein>
<feature type="transmembrane region" description="Helical" evidence="1">
    <location>
        <begin position="63"/>
        <end position="85"/>
    </location>
</feature>
<sequence length="186" mass="20355">MSEFVARTQPFKVVLGILIALGFVAIGVMMAGILDQPATPPPGNATDLTIYPLPASTSRYPDWLIVPMGWACIILFGGMAIIGAIRLTNPADHLRINRMGITVPSYSEHPIAWAQIAAITTWSHRGQKSLIIKLHDPSRFERKSWRRSIDSLNRSLTGGDIGLSLTGTDRTLKQALDAIEAFRPKP</sequence>
<dbReference type="Proteomes" id="UP001500791">
    <property type="component" value="Unassembled WGS sequence"/>
</dbReference>
<dbReference type="NCBIfam" id="NF041635">
    <property type="entry name" value="STM3941_fam"/>
    <property type="match status" value="1"/>
</dbReference>